<evidence type="ECO:0000256" key="3">
    <source>
        <dbReference type="ARBA" id="ARBA00022692"/>
    </source>
</evidence>
<feature type="transmembrane region" description="Helical" evidence="6">
    <location>
        <begin position="376"/>
        <end position="396"/>
    </location>
</feature>
<evidence type="ECO:0000313" key="9">
    <source>
        <dbReference type="Proteomes" id="UP000220006"/>
    </source>
</evidence>
<feature type="transmembrane region" description="Helical" evidence="6">
    <location>
        <begin position="336"/>
        <end position="364"/>
    </location>
</feature>
<feature type="transmembrane region" description="Helical" evidence="6">
    <location>
        <begin position="408"/>
        <end position="428"/>
    </location>
</feature>
<reference evidence="8 9" key="1">
    <citation type="submission" date="2017-09" db="EMBL/GenBank/DDBJ databases">
        <title>Large-scale bioinformatics analysis of Bacillus genomes uncovers conserved roles of natural products in bacterial physiology.</title>
        <authorList>
            <consortium name="Agbiome Team Llc"/>
            <person name="Bleich R.M."/>
            <person name="Grubbs K.J."/>
            <person name="Santa Maria K.C."/>
            <person name="Allen S.E."/>
            <person name="Farag S."/>
            <person name="Shank E.A."/>
            <person name="Bowers A."/>
        </authorList>
    </citation>
    <scope>NUCLEOTIDE SEQUENCE [LARGE SCALE GENOMIC DNA]</scope>
    <source>
        <strain evidence="8 9">AFS096845</strain>
    </source>
</reference>
<dbReference type="GO" id="GO:0005886">
    <property type="term" value="C:plasma membrane"/>
    <property type="evidence" value="ECO:0007669"/>
    <property type="project" value="UniProtKB-SubCell"/>
</dbReference>
<evidence type="ECO:0000256" key="2">
    <source>
        <dbReference type="ARBA" id="ARBA00022448"/>
    </source>
</evidence>
<dbReference type="PANTHER" id="PTHR11662:SF450">
    <property type="entry name" value="BLR1003 PROTEIN"/>
    <property type="match status" value="1"/>
</dbReference>
<organism evidence="8 9">
    <name type="scientific">Bacillus cereus</name>
    <dbReference type="NCBI Taxonomy" id="1396"/>
    <lineage>
        <taxon>Bacteria</taxon>
        <taxon>Bacillati</taxon>
        <taxon>Bacillota</taxon>
        <taxon>Bacilli</taxon>
        <taxon>Bacillales</taxon>
        <taxon>Bacillaceae</taxon>
        <taxon>Bacillus</taxon>
        <taxon>Bacillus cereus group</taxon>
    </lineage>
</organism>
<feature type="transmembrane region" description="Helical" evidence="6">
    <location>
        <begin position="239"/>
        <end position="260"/>
    </location>
</feature>
<evidence type="ECO:0000256" key="4">
    <source>
        <dbReference type="ARBA" id="ARBA00022989"/>
    </source>
</evidence>
<keyword evidence="5 6" id="KW-0472">Membrane</keyword>
<evidence type="ECO:0000256" key="6">
    <source>
        <dbReference type="SAM" id="Phobius"/>
    </source>
</evidence>
<name>A0A2A7I3T0_BACCE</name>
<dbReference type="InterPro" id="IPR050382">
    <property type="entry name" value="MFS_Na/Anion_cotransporter"/>
</dbReference>
<feature type="transmembrane region" description="Helical" evidence="6">
    <location>
        <begin position="311"/>
        <end position="330"/>
    </location>
</feature>
<sequence>MVGKGFPLMVKIGGIYTLSTPKYSWIILLFLVASGMINQVDKIVIGLVSVPLMKELHLSPSQWGLVGSSFFWFFTFSSIILGGMADSKNTKKMLTWMSLTWLIVQFLTPFVSTLSLLVFTRMILGAGEGPAPALSTAIMGKWFPKHRHGIGFGAVLLGTTGGSAIASPLLISLIDQYGWRSAFIAMGIVGLVVLVLWVIFGKESPQEIGLPSFHQEEQHSSTLSKVSWRQFLPHLLSKNFVFIILCGGCAYWLLSVQAIWFPAYFTKVQHFDNQTLKLAVSLPFLFAAISQIGFSMLSDRIYRKTGDIRKARINVAGSTMVLSALCVYIANAVNSSAISILFFTLAPGFAYVILSLAPAILMDFFSPKNIGKAQGIYVALASSTSIIAPLVFGYFIQYAATEEMGYHYGFQVTALCMFVIGLLFLIVVRPANQSHTTIKAEKQVSI</sequence>
<feature type="transmembrane region" description="Helical" evidence="6">
    <location>
        <begin position="177"/>
        <end position="200"/>
    </location>
</feature>
<feature type="transmembrane region" description="Helical" evidence="6">
    <location>
        <begin position="25"/>
        <end position="51"/>
    </location>
</feature>
<dbReference type="Pfam" id="PF07690">
    <property type="entry name" value="MFS_1"/>
    <property type="match status" value="1"/>
</dbReference>
<dbReference type="SUPFAM" id="SSF103473">
    <property type="entry name" value="MFS general substrate transporter"/>
    <property type="match status" value="1"/>
</dbReference>
<dbReference type="PANTHER" id="PTHR11662">
    <property type="entry name" value="SOLUTE CARRIER FAMILY 17"/>
    <property type="match status" value="1"/>
</dbReference>
<dbReference type="GO" id="GO:0022857">
    <property type="term" value="F:transmembrane transporter activity"/>
    <property type="evidence" value="ECO:0007669"/>
    <property type="project" value="InterPro"/>
</dbReference>
<feature type="transmembrane region" description="Helical" evidence="6">
    <location>
        <begin position="63"/>
        <end position="84"/>
    </location>
</feature>
<dbReference type="InterPro" id="IPR036259">
    <property type="entry name" value="MFS_trans_sf"/>
</dbReference>
<gene>
    <name evidence="8" type="ORF">COM96_00860</name>
</gene>
<dbReference type="InterPro" id="IPR020846">
    <property type="entry name" value="MFS_dom"/>
</dbReference>
<dbReference type="Proteomes" id="UP000220006">
    <property type="component" value="Unassembled WGS sequence"/>
</dbReference>
<evidence type="ECO:0000256" key="1">
    <source>
        <dbReference type="ARBA" id="ARBA00004651"/>
    </source>
</evidence>
<keyword evidence="4 6" id="KW-1133">Transmembrane helix</keyword>
<accession>A0A2A7I3T0</accession>
<dbReference type="PROSITE" id="PS50850">
    <property type="entry name" value="MFS"/>
    <property type="match status" value="1"/>
</dbReference>
<dbReference type="InterPro" id="IPR011701">
    <property type="entry name" value="MFS"/>
</dbReference>
<feature type="domain" description="Major facilitator superfamily (MFS) profile" evidence="7">
    <location>
        <begin position="27"/>
        <end position="433"/>
    </location>
</feature>
<feature type="transmembrane region" description="Helical" evidence="6">
    <location>
        <begin position="96"/>
        <end position="119"/>
    </location>
</feature>
<protein>
    <submittedName>
        <fullName evidence="8">MFS transporter</fullName>
    </submittedName>
</protein>
<dbReference type="EMBL" id="NVLK01000001">
    <property type="protein sequence ID" value="PEC23790.1"/>
    <property type="molecule type" value="Genomic_DNA"/>
</dbReference>
<dbReference type="Gene3D" id="1.20.1250.20">
    <property type="entry name" value="MFS general substrate transporter like domains"/>
    <property type="match status" value="2"/>
</dbReference>
<evidence type="ECO:0000256" key="5">
    <source>
        <dbReference type="ARBA" id="ARBA00023136"/>
    </source>
</evidence>
<keyword evidence="2" id="KW-0813">Transport</keyword>
<dbReference type="AlphaFoldDB" id="A0A2A7I3T0"/>
<comment type="caution">
    <text evidence="8">The sequence shown here is derived from an EMBL/GenBank/DDBJ whole genome shotgun (WGS) entry which is preliminary data.</text>
</comment>
<proteinExistence type="predicted"/>
<evidence type="ECO:0000259" key="7">
    <source>
        <dbReference type="PROSITE" id="PS50850"/>
    </source>
</evidence>
<feature type="transmembrane region" description="Helical" evidence="6">
    <location>
        <begin position="149"/>
        <end position="171"/>
    </location>
</feature>
<comment type="subcellular location">
    <subcellularLocation>
        <location evidence="1">Cell membrane</location>
        <topology evidence="1">Multi-pass membrane protein</topology>
    </subcellularLocation>
</comment>
<keyword evidence="3 6" id="KW-0812">Transmembrane</keyword>
<evidence type="ECO:0000313" key="8">
    <source>
        <dbReference type="EMBL" id="PEC23790.1"/>
    </source>
</evidence>
<feature type="transmembrane region" description="Helical" evidence="6">
    <location>
        <begin position="280"/>
        <end position="299"/>
    </location>
</feature>